<evidence type="ECO:0000313" key="5">
    <source>
        <dbReference type="Proteomes" id="UP000067461"/>
    </source>
</evidence>
<name>A0A060NQV3_9BURK</name>
<dbReference type="InterPro" id="IPR036979">
    <property type="entry name" value="CM_dom_sf"/>
</dbReference>
<dbReference type="SUPFAM" id="SSF48600">
    <property type="entry name" value="Chorismate mutase II"/>
    <property type="match status" value="1"/>
</dbReference>
<dbReference type="GO" id="GO:0009697">
    <property type="term" value="P:salicylic acid biosynthetic process"/>
    <property type="evidence" value="ECO:0007669"/>
    <property type="project" value="TreeGrafter"/>
</dbReference>
<feature type="domain" description="Chorismate mutase" evidence="3">
    <location>
        <begin position="18"/>
        <end position="108"/>
    </location>
</feature>
<dbReference type="InterPro" id="IPR051331">
    <property type="entry name" value="Chorismate_mutase-related"/>
</dbReference>
<dbReference type="PANTHER" id="PTHR38041">
    <property type="entry name" value="CHORISMATE MUTASE"/>
    <property type="match status" value="1"/>
</dbReference>
<dbReference type="Pfam" id="PF01817">
    <property type="entry name" value="CM_2"/>
    <property type="match status" value="1"/>
</dbReference>
<dbReference type="EMBL" id="AP014568">
    <property type="protein sequence ID" value="BAO81888.1"/>
    <property type="molecule type" value="Genomic_DNA"/>
</dbReference>
<protein>
    <recommendedName>
        <fullName evidence="1">chorismate mutase</fullName>
        <ecNumber evidence="1">5.4.99.5</ecNumber>
    </recommendedName>
</protein>
<dbReference type="HOGENOM" id="CLU_131518_2_0_4"/>
<dbReference type="PANTHER" id="PTHR38041:SF1">
    <property type="entry name" value="CHORISMATE MUTASE"/>
    <property type="match status" value="1"/>
</dbReference>
<keyword evidence="5" id="KW-1185">Reference proteome</keyword>
<dbReference type="EC" id="5.4.99.5" evidence="1"/>
<dbReference type="KEGG" id="cbaa:SRAA_2034"/>
<keyword evidence="2" id="KW-0413">Isomerase</keyword>
<evidence type="ECO:0000259" key="3">
    <source>
        <dbReference type="PROSITE" id="PS51168"/>
    </source>
</evidence>
<evidence type="ECO:0000313" key="4">
    <source>
        <dbReference type="EMBL" id="BAO81888.1"/>
    </source>
</evidence>
<accession>A0A060NQV3</accession>
<organism evidence="4 5">
    <name type="scientific">Serpentinimonas raichei</name>
    <dbReference type="NCBI Taxonomy" id="1458425"/>
    <lineage>
        <taxon>Bacteria</taxon>
        <taxon>Pseudomonadati</taxon>
        <taxon>Pseudomonadota</taxon>
        <taxon>Betaproteobacteria</taxon>
        <taxon>Burkholderiales</taxon>
        <taxon>Comamonadaceae</taxon>
        <taxon>Serpentinimonas</taxon>
    </lineage>
</organism>
<sequence>MNGATQASQGATQTATPPAQCRTLAELRREIDVLDARIVPLLVQRCGYVAQAARIKQDASQIVDVARIEAIVARVREQASALGGPPEVLEAAYRALIAASIEFERAEFVRLHTASAAKEQP</sequence>
<dbReference type="SMART" id="SM00830">
    <property type="entry name" value="CM_2"/>
    <property type="match status" value="1"/>
</dbReference>
<reference evidence="4 5" key="1">
    <citation type="journal article" date="2014" name="Nat. Commun.">
        <title>Physiological and genomic features of highly alkaliphilic hydrogen-utilizing Betaproteobacteria from a continental serpentinizing site.</title>
        <authorList>
            <person name="Suzuki S."/>
            <person name="Kuenen J.G."/>
            <person name="Schipper K."/>
            <person name="van der Velde S."/>
            <person name="Ishii S."/>
            <person name="Wu A."/>
            <person name="Sorokin D.Y."/>
            <person name="Tenney A."/>
            <person name="Meng X.Y."/>
            <person name="Morrill P.L."/>
            <person name="Kamagata Y."/>
            <person name="Muyzer G."/>
            <person name="Nealson K.H."/>
        </authorList>
    </citation>
    <scope>NUCLEOTIDE SEQUENCE [LARGE SCALE GENOMIC DNA]</scope>
    <source>
        <strain evidence="4 5">A1</strain>
    </source>
</reference>
<dbReference type="OrthoDB" id="5334665at2"/>
<dbReference type="GO" id="GO:0004106">
    <property type="term" value="F:chorismate mutase activity"/>
    <property type="evidence" value="ECO:0007669"/>
    <property type="project" value="UniProtKB-EC"/>
</dbReference>
<dbReference type="Gene3D" id="1.20.59.10">
    <property type="entry name" value="Chorismate mutase"/>
    <property type="match status" value="1"/>
</dbReference>
<dbReference type="RefSeq" id="WP_045532523.1">
    <property type="nucleotide sequence ID" value="NZ_AP014568.1"/>
</dbReference>
<dbReference type="Proteomes" id="UP000067461">
    <property type="component" value="Chromosome"/>
</dbReference>
<dbReference type="InterPro" id="IPR036263">
    <property type="entry name" value="Chorismate_II_sf"/>
</dbReference>
<evidence type="ECO:0000256" key="2">
    <source>
        <dbReference type="ARBA" id="ARBA00023235"/>
    </source>
</evidence>
<dbReference type="STRING" id="1458425.SRAA_2034"/>
<dbReference type="AlphaFoldDB" id="A0A060NQV3"/>
<dbReference type="InterPro" id="IPR002701">
    <property type="entry name" value="CM_II_prokaryot"/>
</dbReference>
<gene>
    <name evidence="4" type="ORF">SRAA_2034</name>
</gene>
<dbReference type="GO" id="GO:0046417">
    <property type="term" value="P:chorismate metabolic process"/>
    <property type="evidence" value="ECO:0007669"/>
    <property type="project" value="InterPro"/>
</dbReference>
<proteinExistence type="predicted"/>
<dbReference type="PROSITE" id="PS51168">
    <property type="entry name" value="CHORISMATE_MUT_2"/>
    <property type="match status" value="1"/>
</dbReference>
<evidence type="ECO:0000256" key="1">
    <source>
        <dbReference type="ARBA" id="ARBA00012404"/>
    </source>
</evidence>